<dbReference type="FunFam" id="1.20.1080.10:FF:000073">
    <property type="entry name" value="Aquaporin 5"/>
    <property type="match status" value="1"/>
</dbReference>
<evidence type="ECO:0000256" key="4">
    <source>
        <dbReference type="ARBA" id="ARBA00020969"/>
    </source>
</evidence>
<dbReference type="PRINTS" id="PR02017">
    <property type="entry name" value="AQUAPORIN5"/>
</dbReference>
<name>A0A8I3PD19_CANLF</name>
<dbReference type="GO" id="GO:0006833">
    <property type="term" value="P:water transport"/>
    <property type="evidence" value="ECO:0000318"/>
    <property type="project" value="GO_Central"/>
</dbReference>
<dbReference type="PROSITE" id="PS00221">
    <property type="entry name" value="MIP"/>
    <property type="match status" value="1"/>
</dbReference>
<evidence type="ECO:0000256" key="13">
    <source>
        <dbReference type="ARBA" id="ARBA00034651"/>
    </source>
</evidence>
<evidence type="ECO:0000256" key="5">
    <source>
        <dbReference type="ARBA" id="ARBA00022448"/>
    </source>
</evidence>
<dbReference type="InterPro" id="IPR023276">
    <property type="entry name" value="Aquaporin_5"/>
</dbReference>
<keyword evidence="5" id="KW-0813">Transport</keyword>
<dbReference type="InterPro" id="IPR000425">
    <property type="entry name" value="MIP"/>
</dbReference>
<dbReference type="AlphaFoldDB" id="A0A8I3PD19"/>
<evidence type="ECO:0000256" key="15">
    <source>
        <dbReference type="ARBA" id="ARBA00049719"/>
    </source>
</evidence>
<dbReference type="Gene3D" id="1.20.1080.10">
    <property type="entry name" value="Glycerol uptake facilitator protein"/>
    <property type="match status" value="2"/>
</dbReference>
<feature type="compositionally biased region" description="Basic and acidic residues" evidence="16">
    <location>
        <begin position="492"/>
        <end position="504"/>
    </location>
</feature>
<feature type="transmembrane region" description="Helical" evidence="17">
    <location>
        <begin position="209"/>
        <end position="230"/>
    </location>
</feature>
<dbReference type="OrthoDB" id="3222at2759"/>
<keyword evidence="19" id="KW-1185">Reference proteome</keyword>
<dbReference type="SUPFAM" id="SSF81338">
    <property type="entry name" value="Aquaporin-like"/>
    <property type="match status" value="2"/>
</dbReference>
<dbReference type="Ensembl" id="ENSCAFT00845032312.1">
    <property type="protein sequence ID" value="ENSCAFP00845025257.1"/>
    <property type="gene ID" value="ENSCAFG00845018235.1"/>
</dbReference>
<protein>
    <recommendedName>
        <fullName evidence="4">Aquaporin-5</fullName>
    </recommendedName>
</protein>
<comment type="similarity">
    <text evidence="3">Belongs to the MIP/aquaporin (TC 1.A.8) family.</text>
</comment>
<evidence type="ECO:0000313" key="19">
    <source>
        <dbReference type="Proteomes" id="UP000805418"/>
    </source>
</evidence>
<evidence type="ECO:0000256" key="6">
    <source>
        <dbReference type="ARBA" id="ARBA00022475"/>
    </source>
</evidence>
<evidence type="ECO:0000256" key="3">
    <source>
        <dbReference type="ARBA" id="ARBA00006175"/>
    </source>
</evidence>
<evidence type="ECO:0000256" key="10">
    <source>
        <dbReference type="ARBA" id="ARBA00023136"/>
    </source>
</evidence>
<reference evidence="18" key="3">
    <citation type="submission" date="2025-09" db="UniProtKB">
        <authorList>
            <consortium name="Ensembl"/>
        </authorList>
    </citation>
    <scope>IDENTIFICATION</scope>
    <source>
        <strain evidence="18">Boxer</strain>
    </source>
</reference>
<evidence type="ECO:0000256" key="8">
    <source>
        <dbReference type="ARBA" id="ARBA00022737"/>
    </source>
</evidence>
<dbReference type="InterPro" id="IPR023271">
    <property type="entry name" value="Aquaporin-like"/>
</dbReference>
<comment type="subunit">
    <text evidence="15">Homotetramer; each monomer provides an independent water pore. Interacts with TRPV4; the interaction is probably indirect and regulates TRPV4 activation by hypotonicity.</text>
</comment>
<dbReference type="InterPro" id="IPR022357">
    <property type="entry name" value="MIP_CS"/>
</dbReference>
<gene>
    <name evidence="18" type="primary">AQP6</name>
</gene>
<dbReference type="GO" id="GO:0015670">
    <property type="term" value="P:carbon dioxide transport"/>
    <property type="evidence" value="ECO:0000318"/>
    <property type="project" value="GO_Central"/>
</dbReference>
<evidence type="ECO:0000256" key="16">
    <source>
        <dbReference type="SAM" id="MobiDB-lite"/>
    </source>
</evidence>
<feature type="transmembrane region" description="Helical" evidence="17">
    <location>
        <begin position="440"/>
        <end position="465"/>
    </location>
</feature>
<dbReference type="Reactome" id="R-CFA-432047">
    <property type="pathway name" value="Passive transport by Aquaporins"/>
</dbReference>
<feature type="transmembrane region" description="Helical" evidence="17">
    <location>
        <begin position="131"/>
        <end position="151"/>
    </location>
</feature>
<feature type="transmembrane region" description="Helical" evidence="17">
    <location>
        <begin position="401"/>
        <end position="420"/>
    </location>
</feature>
<evidence type="ECO:0000256" key="2">
    <source>
        <dbReference type="ARBA" id="ARBA00004439"/>
    </source>
</evidence>
<dbReference type="GO" id="GO:0005886">
    <property type="term" value="C:plasma membrane"/>
    <property type="evidence" value="ECO:0000318"/>
    <property type="project" value="GO_Central"/>
</dbReference>
<keyword evidence="12" id="KW-0968">Cytoplasmic vesicle</keyword>
<keyword evidence="8" id="KW-0677">Repeat</keyword>
<dbReference type="GeneTree" id="ENSGT00940000161557"/>
<reference evidence="18" key="1">
    <citation type="submission" date="2020-03" db="EMBL/GenBank/DDBJ databases">
        <title>Long-read based genome assembly of a Labrador retriever dog.</title>
        <authorList>
            <person name="Eory L."/>
            <person name="Zhang W."/>
            <person name="Schoenebeck J."/>
        </authorList>
    </citation>
    <scope>NUCLEOTIDE SEQUENCE [LARGE SCALE GENOMIC DNA]</scope>
    <source>
        <strain evidence="18">Labrador retriever</strain>
    </source>
</reference>
<dbReference type="PANTHER" id="PTHR19139">
    <property type="entry name" value="AQUAPORIN TRANSPORTER"/>
    <property type="match status" value="1"/>
</dbReference>
<dbReference type="GO" id="GO:0015250">
    <property type="term" value="F:water channel activity"/>
    <property type="evidence" value="ECO:0000318"/>
    <property type="project" value="GO_Central"/>
</dbReference>
<dbReference type="InterPro" id="IPR034294">
    <property type="entry name" value="Aquaporin_transptr"/>
</dbReference>
<dbReference type="Pfam" id="PF00230">
    <property type="entry name" value="MIP"/>
    <property type="match status" value="2"/>
</dbReference>
<keyword evidence="11" id="KW-0325">Glycoprotein</keyword>
<feature type="region of interest" description="Disordered" evidence="16">
    <location>
        <begin position="16"/>
        <end position="117"/>
    </location>
</feature>
<keyword evidence="7 17" id="KW-0812">Transmembrane</keyword>
<reference evidence="18" key="2">
    <citation type="submission" date="2025-08" db="UniProtKB">
        <authorList>
            <consortium name="Ensembl"/>
        </authorList>
    </citation>
    <scope>IDENTIFICATION</scope>
    <source>
        <strain evidence="18">Boxer</strain>
    </source>
</reference>
<evidence type="ECO:0000256" key="11">
    <source>
        <dbReference type="ARBA" id="ARBA00023180"/>
    </source>
</evidence>
<evidence type="ECO:0000256" key="1">
    <source>
        <dbReference type="ARBA" id="ARBA00004424"/>
    </source>
</evidence>
<dbReference type="Proteomes" id="UP000805418">
    <property type="component" value="Chromosome 27"/>
</dbReference>
<dbReference type="PRINTS" id="PR00783">
    <property type="entry name" value="MINTRINSICP"/>
</dbReference>
<dbReference type="GO" id="GO:0030659">
    <property type="term" value="C:cytoplasmic vesicle membrane"/>
    <property type="evidence" value="ECO:0007669"/>
    <property type="project" value="UniProtKB-SubCell"/>
</dbReference>
<evidence type="ECO:0000313" key="18">
    <source>
        <dbReference type="Ensembl" id="ENSCAFP00845025257.1"/>
    </source>
</evidence>
<evidence type="ECO:0000256" key="14">
    <source>
        <dbReference type="ARBA" id="ARBA00049571"/>
    </source>
</evidence>
<feature type="transmembrane region" description="Helical" evidence="17">
    <location>
        <begin position="369"/>
        <end position="389"/>
    </location>
</feature>
<dbReference type="CDD" id="cd00333">
    <property type="entry name" value="MIP"/>
    <property type="match status" value="1"/>
</dbReference>
<evidence type="ECO:0000256" key="9">
    <source>
        <dbReference type="ARBA" id="ARBA00022989"/>
    </source>
</evidence>
<feature type="transmembrane region" description="Helical" evidence="17">
    <location>
        <begin position="163"/>
        <end position="182"/>
    </location>
</feature>
<evidence type="ECO:0000256" key="7">
    <source>
        <dbReference type="ARBA" id="ARBA00022692"/>
    </source>
</evidence>
<keyword evidence="10 17" id="KW-0472">Membrane</keyword>
<dbReference type="PANTHER" id="PTHR19139:SF38">
    <property type="entry name" value="AQUAPORIN-5"/>
    <property type="match status" value="1"/>
</dbReference>
<dbReference type="GO" id="GO:0016324">
    <property type="term" value="C:apical plasma membrane"/>
    <property type="evidence" value="ECO:0000318"/>
    <property type="project" value="GO_Central"/>
</dbReference>
<sequence length="504" mass="51578">MRGSAGARPVYTAAAWVTWPGRVRGGPGGGAGAGGPGARGAPGRGERLPAAGAAPCPPALAPPRGARPLYSAPPPGPRQAARQHAPGPAPRSQPPAPPAPPAPRAPRAPAPPAPRRRALAATMKKEVCSVAFLKAVFAEFLATLIFVFFGLGSALKWPSALPSILQISLAFGLAIGTLAQALGPVSGGHINPAITLALLVGNQISLLRAAFYVAAQLAGAIAGAGILYGLAPLNARGNLAVNSVSAPGPAGRGRPGVGSRPAPDNIWGVGAGPPGRWRGRAPGWTVPGVPGVPGLGLPGSDPRPPLPPSCCSSGLPPGAGCLSSLCPRLLAFCCLASALRLGPSLLLSAPHWSGFAEPSGLNNNTTQGQAMVVELILTFQLALCIFSSTDSRRTSPVGSPALSIGLSVTLGHLVGIYFTGCSMNPARSFGPAVVMKRFSSAHWVFWVGPIVGAILAAILYFYLLFPNSLSLSERMAVIKGTYEPEEDWEEQREERKKTMELTAR</sequence>
<comment type="catalytic activity">
    <reaction evidence="13">
        <text>H2O(in) = H2O(out)</text>
        <dbReference type="Rhea" id="RHEA:29667"/>
        <dbReference type="ChEBI" id="CHEBI:15377"/>
    </reaction>
</comment>
<comment type="subcellular location">
    <subcellularLocation>
        <location evidence="1">Apical cell membrane</location>
        <topology evidence="1">Multi-pass membrane protein</topology>
    </subcellularLocation>
    <subcellularLocation>
        <location evidence="2">Cytoplasmic vesicle membrane</location>
        <topology evidence="2">Multi-pass membrane protein</topology>
    </subcellularLocation>
</comment>
<feature type="compositionally biased region" description="Gly residues" evidence="16">
    <location>
        <begin position="23"/>
        <end position="43"/>
    </location>
</feature>
<proteinExistence type="inferred from homology"/>
<feature type="compositionally biased region" description="Pro residues" evidence="16">
    <location>
        <begin position="87"/>
        <end position="113"/>
    </location>
</feature>
<keyword evidence="9 17" id="KW-1133">Transmembrane helix</keyword>
<evidence type="ECO:0000256" key="12">
    <source>
        <dbReference type="ARBA" id="ARBA00023329"/>
    </source>
</evidence>
<accession>A0A8I3PD19</accession>
<evidence type="ECO:0000256" key="17">
    <source>
        <dbReference type="SAM" id="Phobius"/>
    </source>
</evidence>
<feature type="region of interest" description="Disordered" evidence="16">
    <location>
        <begin position="485"/>
        <end position="504"/>
    </location>
</feature>
<organism evidence="18 19">
    <name type="scientific">Canis lupus familiaris</name>
    <name type="common">Dog</name>
    <name type="synonym">Canis familiaris</name>
    <dbReference type="NCBI Taxonomy" id="9615"/>
    <lineage>
        <taxon>Eukaryota</taxon>
        <taxon>Metazoa</taxon>
        <taxon>Chordata</taxon>
        <taxon>Craniata</taxon>
        <taxon>Vertebrata</taxon>
        <taxon>Euteleostomi</taxon>
        <taxon>Mammalia</taxon>
        <taxon>Eutheria</taxon>
        <taxon>Laurasiatheria</taxon>
        <taxon>Carnivora</taxon>
        <taxon>Caniformia</taxon>
        <taxon>Canidae</taxon>
        <taxon>Canis</taxon>
    </lineage>
</organism>
<keyword evidence="6" id="KW-1003">Cell membrane</keyword>
<dbReference type="FunCoup" id="A0A8I3PD19">
    <property type="interactions" value="10"/>
</dbReference>
<comment type="function">
    <text evidence="14">Aquaporins form homotetrameric transmembrane channels, with each monomer independently mediating water transport across the plasma membrane along its osmotic gradient. Plays an important role in fluid secretion in salivary glands. Required for TRPV4 activation by hypotonicity. Together with TRPV4, controls regulatory volume decrease in salivary epithelial cells. Seems to play a redundant role in water transport in the eye, lung and in sweat glands.</text>
</comment>